<dbReference type="SUPFAM" id="SSF53756">
    <property type="entry name" value="UDP-Glycosyltransferase/glycogen phosphorylase"/>
    <property type="match status" value="1"/>
</dbReference>
<evidence type="ECO:0000313" key="3">
    <source>
        <dbReference type="Proteomes" id="UP000525027"/>
    </source>
</evidence>
<keyword evidence="2" id="KW-0808">Transferase</keyword>
<proteinExistence type="predicted"/>
<gene>
    <name evidence="2" type="ORF">GX397_01275</name>
</gene>
<dbReference type="Pfam" id="PF13439">
    <property type="entry name" value="Glyco_transf_4"/>
    <property type="match status" value="1"/>
</dbReference>
<feature type="domain" description="Glycosyltransferase subfamily 4-like N-terminal" evidence="1">
    <location>
        <begin position="18"/>
        <end position="161"/>
    </location>
</feature>
<sequence>MASDKPLKIVQAIDAGGWGGAEKVVVTLSNGLAKMGHDVEVWVRKNAVLCQELAPEVKIRVVPFLNDYEPFTPVLFARALKTHDIVHVHLGRAAKLSGYIAPLLSPDSRKGLLCHMHSYHKPKHYKRQKQIICVSKAVEDYVKKGMPWVERTWVVYNGIDMKGARSSAPLFPKDGRVVRIGLLATFKAPKGHADLLKAFAKICDEL</sequence>
<reference evidence="2 3" key="1">
    <citation type="journal article" date="2020" name="Biotechnol. Biofuels">
        <title>New insights from the biogas microbiome by comprehensive genome-resolved metagenomics of nearly 1600 species originating from multiple anaerobic digesters.</title>
        <authorList>
            <person name="Campanaro S."/>
            <person name="Treu L."/>
            <person name="Rodriguez-R L.M."/>
            <person name="Kovalovszki A."/>
            <person name="Ziels R.M."/>
            <person name="Maus I."/>
            <person name="Zhu X."/>
            <person name="Kougias P.G."/>
            <person name="Basile A."/>
            <person name="Luo G."/>
            <person name="Schluter A."/>
            <person name="Konstantinidis K.T."/>
            <person name="Angelidaki I."/>
        </authorList>
    </citation>
    <scope>NUCLEOTIDE SEQUENCE [LARGE SCALE GENOMIC DNA]</scope>
    <source>
        <strain evidence="2">AS25fmACSIPFO_94</strain>
    </source>
</reference>
<evidence type="ECO:0000313" key="2">
    <source>
        <dbReference type="EMBL" id="HHZ03716.1"/>
    </source>
</evidence>
<organism evidence="2 3">
    <name type="scientific">Acetomicrobium hydrogeniformans</name>
    <dbReference type="NCBI Taxonomy" id="649746"/>
    <lineage>
        <taxon>Bacteria</taxon>
        <taxon>Thermotogati</taxon>
        <taxon>Synergistota</taxon>
        <taxon>Synergistia</taxon>
        <taxon>Synergistales</taxon>
        <taxon>Acetomicrobiaceae</taxon>
        <taxon>Acetomicrobium</taxon>
    </lineage>
</organism>
<dbReference type="EMBL" id="DURU01000023">
    <property type="protein sequence ID" value="HHZ03716.1"/>
    <property type="molecule type" value="Genomic_DNA"/>
</dbReference>
<feature type="non-terminal residue" evidence="2">
    <location>
        <position position="206"/>
    </location>
</feature>
<evidence type="ECO:0000259" key="1">
    <source>
        <dbReference type="Pfam" id="PF13439"/>
    </source>
</evidence>
<dbReference type="AlphaFoldDB" id="A0A7V6ZDE7"/>
<comment type="caution">
    <text evidence="2">The sequence shown here is derived from an EMBL/GenBank/DDBJ whole genome shotgun (WGS) entry which is preliminary data.</text>
</comment>
<dbReference type="InterPro" id="IPR028098">
    <property type="entry name" value="Glyco_trans_4-like_N"/>
</dbReference>
<accession>A0A7V6ZDE7</accession>
<dbReference type="GO" id="GO:0016740">
    <property type="term" value="F:transferase activity"/>
    <property type="evidence" value="ECO:0007669"/>
    <property type="project" value="UniProtKB-KW"/>
</dbReference>
<protein>
    <submittedName>
        <fullName evidence="2">Glycosyltransferase</fullName>
    </submittedName>
</protein>
<dbReference type="Gene3D" id="3.40.50.2000">
    <property type="entry name" value="Glycogen Phosphorylase B"/>
    <property type="match status" value="1"/>
</dbReference>
<dbReference type="Proteomes" id="UP000525027">
    <property type="component" value="Unassembled WGS sequence"/>
</dbReference>
<name>A0A7V6ZDE7_9BACT</name>